<evidence type="ECO:0000256" key="20">
    <source>
        <dbReference type="ARBA" id="ARBA00022879"/>
    </source>
</evidence>
<keyword evidence="9 32" id="KW-1032">Host cell membrane</keyword>
<dbReference type="CDD" id="cd09909">
    <property type="entry name" value="HIV-1-like_HR1-HR2"/>
    <property type="match status" value="1"/>
</dbReference>
<comment type="function">
    <text evidence="32">Envelope glycoprotein gp160: Oligomerizes in the host endoplasmic reticulum into predominantly trimers. In a second time, gp160 transits in the host Golgi, where glycosylation is completed. The precursor is then proteolytically cleaved in the trans-Golgi and thereby activated by cellular furin or furin-like proteases to produce gp120 and gp41.</text>
</comment>
<comment type="function">
    <text evidence="32">Surface protein gp120: Attaches the virus to the host lymphoid cell by binding to the primary receptor CD4. This interaction induces a structural rearrangement creating a high affinity binding site for a chemokine coreceptor like CXCR4 and/or CCR5. Acts as a ligand for CD209/DC-SIGN and CLEC4M/DC-SIGNR, which are respectively found on dendritic cells (DCs), and on endothelial cells of liver sinusoids and lymph node sinuses. These interactions allow capture of viral particles at mucosal surfaces by these cells and subsequent transmission to permissive cells. HIV subverts the migration properties of dendritic cells to gain access to CD4+ T-cells in lymph nodes. Virus transmission to permissive T-cells occurs either in trans (without DCs infection, through viral capture and transmission), or in cis (following DCs productive infection, through the usual CD4-gp120 interaction), thereby inducing a robust infection. In trans infection, bound virions remain infectious over days and it is proposed that they are not degraded, but protected in non-lysosomal acidic organelles within the DCs close to the cell membrane thus contributing to the viral infectious potential during DCs' migration from the periphery to the lymphoid tissues. On arrival at lymphoid tissues, intact virions recycle back to DCs' cell surface allowing virus transmission to CD4+ T-cells.</text>
</comment>
<feature type="disulfide bond" evidence="32">
    <location>
        <begin position="217"/>
        <end position="246"/>
    </location>
</feature>
<dbReference type="SUPFAM" id="SSF56502">
    <property type="entry name" value="gp120 core"/>
    <property type="match status" value="2"/>
</dbReference>
<evidence type="ECO:0000259" key="35">
    <source>
        <dbReference type="Pfam" id="PF00517"/>
    </source>
</evidence>
<dbReference type="GO" id="GO:0052031">
    <property type="term" value="P:symbiont-mediated perturbation of host defense response"/>
    <property type="evidence" value="ECO:0007669"/>
    <property type="project" value="UniProtKB-UniRule"/>
</dbReference>
<keyword evidence="28 32" id="KW-0325">Glycoprotein</keyword>
<keyword evidence="20 32" id="KW-0261">Viral envelope protein</keyword>
<keyword evidence="29 32" id="KW-0899">Viral immunoevasion</keyword>
<keyword evidence="8 32" id="KW-1170">Fusion of virus membrane with host endosomal membrane</keyword>
<sequence length="856" mass="97183">MRVKGIQRNWRHWWIWGILGLWMLLICSVVGNLWVTVYYGVPVWREAKTTLFCASDAKAYEKEVHNVWATHACVPTDPSPQEIVLGNVTENFNMWKNDMVDQMHEDIISLWDQSLKPCVKLTPLCVTLNCTNATVTSNSTTLPTPTVTSEEIKNCSFNITTEVRDRKKKEYALFYKLDVVPLNNATPSEYRLINCKSSTITQACPKVSFDPIPIHYCAPAGYAILKCNNKTFNGTGPCKNVSTVQCTHGIKPVVSTQLLLNGSLAEEEIIIKSENITDNAKIIIVHLNESVWINCTRPNNNTRRGIGIGPGQTFYTNDIIGNIRQAHCTINRTEWNNTIQKVKKKLNEYFPNATIQFNSSSGGDLEITMHSFNCRGEFFYCNTSDLFEKVNSTEGDLNSTITLQCRIKQFINMWQKVGRAMYAPPIEGRIICNSSITGLLLTRDGGNPNNETSTNNKTETFRPIGGNMKDNWRNELYKYKVVEIKPLGIAPTKAKRRVVEREKRAVGMGAVLLGFLGAAGSTMGAASITLTVQARQLLSGIVQQQSNLLRAIEAQQHLLQLTVWGIKQLQARVLAIERYLKDQQLLGLWGCSGKLICTTAVPWNSSWSNKSQTEIWENMTWMQWDREINNYTNTIYRLPEDSQNQQEENEKDLLALDSWKNLWNWFDISKWLGYIQIFIMVVGGLIGLRIIFAVISIINRVRQGYSPLSFQTLTPNPKELDRLGRIEEEGGEQDKDRSIRLVSGFLPLFWDDIRSLCLFCYHQLRDFILIAARAVELLGRSSLRGLQRGWEALKYLGSLVQYWGLELKRSAISLLDTVAVAVAEGTDRIIEIIQRFGRGIYHIPRRIRQGFEAALL</sequence>
<comment type="similarity">
    <text evidence="32">Belongs to the HIV-1 env protein family.</text>
</comment>
<feature type="region of interest" description="CD4-binding loop" evidence="32">
    <location>
        <begin position="360"/>
        <end position="370"/>
    </location>
</feature>
<dbReference type="EMBL" id="GU939092">
    <property type="protein sequence ID" value="ADE61758.1"/>
    <property type="molecule type" value="Genomic_RNA"/>
</dbReference>
<evidence type="ECO:0000256" key="13">
    <source>
        <dbReference type="ARBA" id="ARBA00022685"/>
    </source>
</evidence>
<evidence type="ECO:0000256" key="23">
    <source>
        <dbReference type="ARBA" id="ARBA00023046"/>
    </source>
</evidence>
<evidence type="ECO:0000256" key="32">
    <source>
        <dbReference type="HAMAP-Rule" id="MF_04083"/>
    </source>
</evidence>
<comment type="domain">
    <text evidence="32">The membrane proximal external region (MPER) present in gp41 is a tryptophan-rich region recognized by the antibodies 2F5, Z13, and 4E10. MPER seems to play a role in fusion.</text>
</comment>
<comment type="subcellular location">
    <subcellularLocation>
        <location evidence="3">Host cell membrane</location>
        <topology evidence="3">Peripheral membrane protein</topology>
    </subcellularLocation>
    <subcellularLocation>
        <location evidence="1">Host cell membrane</location>
        <topology evidence="1">Single-pass type I membrane protein</topology>
    </subcellularLocation>
    <subcellularLocation>
        <location evidence="2">Host endosome membrane</location>
        <topology evidence="2">Peripheral membrane protein</topology>
    </subcellularLocation>
    <subcellularLocation>
        <location evidence="5">Host endosome membrane</location>
        <topology evidence="5">Single-pass type I membrane protein</topology>
    </subcellularLocation>
    <subcellularLocation>
        <location evidence="6">Virion membrane</location>
        <topology evidence="6">Peripheral membrane protein</topology>
    </subcellularLocation>
    <subcellularLocation>
        <location evidence="4">Virion membrane</location>
        <topology evidence="4">Single-pass type I membrane protein</topology>
    </subcellularLocation>
</comment>
<evidence type="ECO:0000256" key="5">
    <source>
        <dbReference type="ARBA" id="ARBA00004578"/>
    </source>
</evidence>
<evidence type="ECO:0000256" key="27">
    <source>
        <dbReference type="ARBA" id="ARBA00023157"/>
    </source>
</evidence>
<dbReference type="InterPro" id="IPR000328">
    <property type="entry name" value="GP41-like"/>
</dbReference>
<feature type="disulfide bond" evidence="32">
    <location>
        <begin position="118"/>
        <end position="204"/>
    </location>
</feature>
<feature type="disulfide bond" evidence="32">
    <location>
        <begin position="591"/>
        <end position="597"/>
    </location>
</feature>
<feature type="disulfide bond" evidence="32">
    <location>
        <begin position="227"/>
        <end position="238"/>
    </location>
</feature>
<evidence type="ECO:0000256" key="19">
    <source>
        <dbReference type="ARBA" id="ARBA00022870"/>
    </source>
</evidence>
<name>D5LLT4_HV1</name>
<evidence type="ECO:0000256" key="4">
    <source>
        <dbReference type="ARBA" id="ARBA00004563"/>
    </source>
</evidence>
<dbReference type="GO" id="GO:0019064">
    <property type="term" value="P:fusion of virus membrane with host plasma membrane"/>
    <property type="evidence" value="ECO:0007669"/>
    <property type="project" value="UniProtKB-UniRule"/>
</dbReference>
<dbReference type="FunFam" id="1.10.287.210:FF:000001">
    <property type="entry name" value="Envelope glycoprotein gp160"/>
    <property type="match status" value="1"/>
</dbReference>
<evidence type="ECO:0000256" key="7">
    <source>
        <dbReference type="ARBA" id="ARBA00022506"/>
    </source>
</evidence>
<evidence type="ECO:0000256" key="29">
    <source>
        <dbReference type="ARBA" id="ARBA00023280"/>
    </source>
</evidence>
<dbReference type="Gene3D" id="1.20.5.490">
    <property type="entry name" value="Single helix bin"/>
    <property type="match status" value="1"/>
</dbReference>
<evidence type="ECO:0000256" key="10">
    <source>
        <dbReference type="ARBA" id="ARBA00022570"/>
    </source>
</evidence>
<comment type="subunit">
    <text evidence="32">The mature envelope protein (Env) consists of a homotrimer of non-covalently associated gp120-gp41 heterodimers. The resulting complex protrudes from the virus surface as a spike. There seems to be as few as 10 spikes on the average virion. Surface protein gp120 interacts with host CD4, CCR5 and CXCR4. Gp120 also interacts with the C-type lectins CD209/DC-SIGN and CLEC4M/DC-SIGNR (collectively referred to as DC-SIGN(R)). Gp120 and gp41 interact with GalCer. Gp120 interacts with host ITGA4/ITGB7 complex; on CD4+ T-cells, this interaction results in rapid activation of integrin ITGAL/LFA-1, which facilitates efficient cell-to-cell spreading of HIV-1. Gp120 interacts with cell-associated heparan sulfate; this interaction increases virus infectivity on permissive cells and may be involved in infection of CD4- cells.</text>
</comment>
<feature type="topological domain" description="Cytoplasmic" evidence="32">
    <location>
        <begin position="699"/>
        <end position="856"/>
    </location>
</feature>
<feature type="domain" description="Retroviral envelope protein GP41-like" evidence="35">
    <location>
        <begin position="523"/>
        <end position="714"/>
    </location>
</feature>
<dbReference type="GO" id="GO:0039654">
    <property type="term" value="P:fusion of virus membrane with host endosome membrane"/>
    <property type="evidence" value="ECO:0007669"/>
    <property type="project" value="UniProtKB-UniRule"/>
</dbReference>
<feature type="lipid moiety-binding region" description="S-palmitoyl cysteine; by host" evidence="32">
    <location>
        <position position="757"/>
    </location>
</feature>
<dbReference type="GO" id="GO:0044175">
    <property type="term" value="C:host cell endosome membrane"/>
    <property type="evidence" value="ECO:0007669"/>
    <property type="project" value="UniProtKB-SubCell"/>
</dbReference>
<keyword evidence="16 32" id="KW-0732">Signal</keyword>
<evidence type="ECO:0000256" key="18">
    <source>
        <dbReference type="ARBA" id="ARBA00022844"/>
    </source>
</evidence>
<evidence type="ECO:0000256" key="24">
    <source>
        <dbReference type="ARBA" id="ARBA00023054"/>
    </source>
</evidence>
<keyword evidence="24 32" id="KW-0175">Coiled coil</keyword>
<evidence type="ECO:0000256" key="11">
    <source>
        <dbReference type="ARBA" id="ARBA00022581"/>
    </source>
</evidence>
<evidence type="ECO:0000256" key="21">
    <source>
        <dbReference type="ARBA" id="ARBA00022890"/>
    </source>
</evidence>
<dbReference type="Pfam" id="PF00516">
    <property type="entry name" value="GP120"/>
    <property type="match status" value="1"/>
</dbReference>
<keyword evidence="25 32" id="KW-0472">Membrane</keyword>
<comment type="domain">
    <text evidence="32">The YXXL motif is involved in determining the exact site of viral release at the surface of infected mononuclear cells and promotes endocytosis. YXXL and di-leucine endocytosis motifs interact directly or indirectly with the clathrin adapter complexes, opperate independently, and their activities are not additive.</text>
</comment>
<comment type="domain">
    <text evidence="32">Some of the most genetically diverse regions of the viral genome are present in Env. They are called variable regions 1 through 5 (V1 through V5). Coreceptor usage of gp120 is determined mainly by the primary structure of the third variable region (V3) in the outer domain of gp120. The sequence of V3 determines which coreceptor, CCR5 and/or CXCR4 (corresponding to R5/macrophage, X4/T cell and R5X4/T cell and macrophage tropism), is used to trigger the fusion potential of the Env complex, and hence which cells the virus can infect. Binding to CCR5 involves a region adjacent in addition to V3.</text>
</comment>
<feature type="transmembrane region" description="Helical" evidence="33">
    <location>
        <begin position="671"/>
        <end position="698"/>
    </location>
</feature>
<proteinExistence type="inferred from homology"/>
<feature type="domain" description="Human immunodeficiency virus 1 envelope glycoprotein Gp120" evidence="34">
    <location>
        <begin position="147"/>
        <end position="504"/>
    </location>
</feature>
<dbReference type="GO" id="GO:0075512">
    <property type="term" value="P:clathrin-dependent endocytosis of virus by host cell"/>
    <property type="evidence" value="ECO:0007669"/>
    <property type="project" value="UniProtKB-UniRule"/>
</dbReference>
<comment type="subcellular location">
    <molecule>Transmembrane protein gp41</molecule>
    <subcellularLocation>
        <location evidence="32">Virion membrane</location>
        <topology evidence="32">Single-pass type I membrane protein</topology>
    </subcellularLocation>
    <subcellularLocation>
        <location evidence="32">Host cell membrane</location>
        <topology evidence="32">Single-pass type I membrane protein</topology>
    </subcellularLocation>
    <subcellularLocation>
        <location evidence="32">Host endosome membrane</location>
        <topology evidence="32">Single-pass type I membrane protein</topology>
    </subcellularLocation>
    <text evidence="32">It is probably concentrated at the site of budding and incorporated into the virions possibly by contacts between the cytoplasmic tail of Env and the N-terminus of Gag.</text>
</comment>
<evidence type="ECO:0000256" key="25">
    <source>
        <dbReference type="ARBA" id="ARBA00023136"/>
    </source>
</evidence>
<dbReference type="GO" id="GO:0019062">
    <property type="term" value="P:virion attachment to host cell"/>
    <property type="evidence" value="ECO:0007669"/>
    <property type="project" value="UniProtKB-UniRule"/>
</dbReference>
<feature type="region of interest" description="MPER; binding to GalCer" evidence="32">
    <location>
        <begin position="655"/>
        <end position="676"/>
    </location>
</feature>
<keyword evidence="15 32" id="KW-0053">Apoptosis</keyword>
<comment type="PTM">
    <text evidence="32">Specific enzymatic cleavages in vivo yield mature proteins. Envelope glycoproteins are synthesized as a inactive precursor that is heavily N-glycosylated and processed likely by host cell furin in the Golgi to yield the mature SU and TM proteins. The cleavage site between SU and TM requires the minimal sequence [KR]-X-[KR]-R. About 2 of the 9 disulfide bonds of gp41 are reduced by P4HB/PDI, following binding to CD4 receptor.</text>
</comment>
<dbReference type="GO" id="GO:1903908">
    <property type="term" value="P:positive regulation of plasma membrane raft polarization"/>
    <property type="evidence" value="ECO:0007669"/>
    <property type="project" value="UniProtKB-UniRule"/>
</dbReference>
<dbReference type="GO" id="GO:0019082">
    <property type="term" value="P:viral protein processing"/>
    <property type="evidence" value="ECO:0007669"/>
    <property type="project" value="UniProtKB-UniRule"/>
</dbReference>
<dbReference type="HAMAP" id="MF_04083">
    <property type="entry name" value="HIV_ENV"/>
    <property type="match status" value="1"/>
</dbReference>
<evidence type="ECO:0000256" key="6">
    <source>
        <dbReference type="ARBA" id="ARBA00004650"/>
    </source>
</evidence>
<evidence type="ECO:0000256" key="2">
    <source>
        <dbReference type="ARBA" id="ARBA00004433"/>
    </source>
</evidence>
<reference evidence="36" key="1">
    <citation type="journal article" date="2010" name="PLoS ONE">
        <title>4E10-Resistant HIV-1 Isolated from Four Subjects with Rare Membrane-Proximal External Region Polymorphisms.</title>
        <authorList>
            <person name="Nakamura K.J."/>
            <person name="Gach J.S."/>
            <person name="Jones L."/>
            <person name="Semrau K."/>
            <person name="Walter J."/>
            <person name="Bibollet-Ruche F."/>
            <person name="Decker J.M."/>
            <person name="Heath L."/>
            <person name="Decker W.D."/>
            <person name="Sinkala M."/>
            <person name="Kankasa C."/>
            <person name="Thea D."/>
            <person name="Mullins J."/>
            <person name="Kuhn L."/>
            <person name="Zwick M.B."/>
            <person name="Aldrovandi G.M."/>
        </authorList>
    </citation>
    <scope>NUCLEOTIDE SEQUENCE</scope>
    <source>
        <strain evidence="36">16M.BMR.433</strain>
    </source>
</reference>
<comment type="function">
    <text evidence="32">Transmembrane protein gp41: Acts as a class I viral fusion protein. Under the current model, the protein has at least 3 conformational states: pre-fusion native state, pre-hairpin intermediate state, and post-fusion hairpin state. During fusion of viral and target intracellular membranes, the coiled coil regions (heptad repeats) assume a trimer-of-hairpins structure, positioning the fusion peptide in close proximity to the C-terminal region of the ectodomain. The formation of this structure appears to drive apposition and subsequent fusion of viral and target cell membranes. Complete fusion occurs in host cell endosomes and is dynamin-dependent, however some lipid transfer might occur at the plasma membrane. The virus undergoes clathrin-dependent internalization long before endosomal fusion, thus minimizing the surface exposure of conserved viral epitopes during fusion and reducing the efficacy of inhibitors targeting these epitopes. Membranes fusion leads to delivery of the nucleocapsid into the cytoplasm.</text>
</comment>
<evidence type="ECO:0000256" key="31">
    <source>
        <dbReference type="ARBA" id="ARBA00023296"/>
    </source>
</evidence>
<keyword evidence="11 32" id="KW-0945">Host-virus interaction</keyword>
<evidence type="ECO:0000256" key="22">
    <source>
        <dbReference type="ARBA" id="ARBA00022989"/>
    </source>
</evidence>
<dbReference type="InterPro" id="IPR036377">
    <property type="entry name" value="Gp120_core_sf"/>
</dbReference>
<evidence type="ECO:0000256" key="30">
    <source>
        <dbReference type="ARBA" id="ARBA00023288"/>
    </source>
</evidence>
<feature type="region of interest" description="Fusion peptide" evidence="32">
    <location>
        <begin position="505"/>
        <end position="525"/>
    </location>
</feature>
<keyword evidence="30 32" id="KW-0449">Lipoprotein</keyword>
<feature type="disulfide bond" evidence="32">
    <location>
        <begin position="125"/>
        <end position="195"/>
    </location>
</feature>
<feature type="region of interest" description="Immunosuppression" evidence="32">
    <location>
        <begin position="567"/>
        <end position="585"/>
    </location>
</feature>
<feature type="coiled-coil region" evidence="32">
    <location>
        <begin position="626"/>
        <end position="660"/>
    </location>
</feature>
<keyword evidence="13 32" id="KW-0165">Cleavage on pair of basic residues</keyword>
<comment type="PTM">
    <text evidence="32">Highly glycosylated by host. The high number of glycan on the protein is reffered to as 'glycan shield' because it contributes to hide protein sequence from adaptive immune system.</text>
</comment>
<keyword evidence="31 32" id="KW-1160">Virus entry into host cell</keyword>
<evidence type="ECO:0000256" key="33">
    <source>
        <dbReference type="RuleBase" id="RU363095"/>
    </source>
</evidence>
<dbReference type="SUPFAM" id="SSF58069">
    <property type="entry name" value="Virus ectodomain"/>
    <property type="match status" value="1"/>
</dbReference>
<evidence type="ECO:0000256" key="15">
    <source>
        <dbReference type="ARBA" id="ARBA00022703"/>
    </source>
</evidence>
<dbReference type="GO" id="GO:0055036">
    <property type="term" value="C:virion membrane"/>
    <property type="evidence" value="ECO:0007669"/>
    <property type="project" value="UniProtKB-SubCell"/>
</dbReference>
<evidence type="ECO:0000256" key="8">
    <source>
        <dbReference type="ARBA" id="ARBA00022510"/>
    </source>
</evidence>
<organismHost>
    <name type="scientific">Homo sapiens</name>
    <name type="common">Human</name>
    <dbReference type="NCBI Taxonomy" id="9606"/>
</organismHost>
<evidence type="ECO:0000256" key="28">
    <source>
        <dbReference type="ARBA" id="ARBA00023180"/>
    </source>
</evidence>
<keyword evidence="22 32" id="KW-1133">Transmembrane helix</keyword>
<dbReference type="InterPro" id="IPR037527">
    <property type="entry name" value="Gp160"/>
</dbReference>
<keyword evidence="26 32" id="KW-0564">Palmitate</keyword>
<dbReference type="FunFam" id="2.170.40.20:FF:000003">
    <property type="entry name" value="Envelope glycoprotein gp160"/>
    <property type="match status" value="1"/>
</dbReference>
<evidence type="ECO:0000256" key="9">
    <source>
        <dbReference type="ARBA" id="ARBA00022511"/>
    </source>
</evidence>
<keyword evidence="7 32" id="KW-1168">Fusion of virus membrane with host membrane</keyword>
<comment type="miscellaneous">
    <text evidence="32">Inhibitors targeting HIV-1 viral envelope proteins are used as antiretroviral drugs. Attachment of virions to the cell surface via non-specific interactions and CD4 binding can be blocked by inhibitors that include cyanovirin-N, cyclotriazadisulfonamide analogs, PRO 2000, TNX 355 and PRO 542. In addition, BMS 806 can block CD4-induced conformational changes. Env interactions with the coreceptor molecules can be targeted by CCR5 antagonists including SCH-D, maraviroc (UK 427857) and aplaviroc (GW 873140), and the CXCR4 antagonist AMD 070. Fusion of viral and cellular membranes can be inhibited by peptides such as enfuvirtide and tifuvirtide (T 1249). Resistance to inhibitors associated with mutations in Env are observed. Most of the time, single mutations confer only a modest reduction in drug susceptibility. Combination of several mutations is usually required to develop a high-level drug resistance.</text>
</comment>
<comment type="subcellular location">
    <molecule>Surface protein gp120</molecule>
    <subcellularLocation>
        <location evidence="32">Virion membrane</location>
        <topology evidence="32">Peripheral membrane protein</topology>
    </subcellularLocation>
    <subcellularLocation>
        <location evidence="32">Host cell membrane</location>
        <topology evidence="32">Peripheral membrane protein</topology>
    </subcellularLocation>
    <subcellularLocation>
        <location evidence="32">Host endosome membrane</location>
        <topology evidence="32">Single-pass type I membrane protein</topology>
    </subcellularLocation>
    <text evidence="32">The surface protein is not anchored to the viral envelope, but associates with the extravirion surface through its binding to TM. It is probably concentrated at the site of budding and incorporated into the virions possibly by contacts between the cytoplasmic tail of Env and the N-terminus of Gag.</text>
</comment>
<evidence type="ECO:0000256" key="26">
    <source>
        <dbReference type="ARBA" id="ARBA00023139"/>
    </source>
</evidence>
<accession>D5LLT4</accession>
<evidence type="ECO:0000256" key="3">
    <source>
        <dbReference type="ARBA" id="ARBA00004505"/>
    </source>
</evidence>
<dbReference type="GO" id="GO:0016020">
    <property type="term" value="C:membrane"/>
    <property type="evidence" value="ECO:0007669"/>
    <property type="project" value="UniProtKB-UniRule"/>
</dbReference>
<comment type="PTM">
    <text evidence="32">Palmitoylation of the transmembrane protein and of Env polyprotein (prior to its proteolytic cleavage) is essential for their association with host cell membrane lipid rafts. Palmitoylation is therefore required for envelope trafficking to classical lipid rafts, but not for viral replication.</text>
</comment>
<keyword evidence="23 32" id="KW-1039">Host endosome</keyword>
<feature type="short sequence motif" description="YXXL motif; contains endocytosis signal" evidence="32">
    <location>
        <begin position="705"/>
        <end position="708"/>
    </location>
</feature>
<evidence type="ECO:0000256" key="16">
    <source>
        <dbReference type="ARBA" id="ARBA00022729"/>
    </source>
</evidence>
<feature type="disulfide bond" evidence="32">
    <location>
        <begin position="53"/>
        <end position="73"/>
    </location>
</feature>
<comment type="domain">
    <text evidence="32">The CD4-binding region is targeted by the antibody b12.</text>
</comment>
<keyword evidence="21 32" id="KW-1164">Virus endocytosis by host</keyword>
<evidence type="ECO:0000259" key="34">
    <source>
        <dbReference type="Pfam" id="PF00516"/>
    </source>
</evidence>
<protein>
    <recommendedName>
        <fullName evidence="32">Envelope glycoprotein gp160</fullName>
    </recommendedName>
    <alternativeName>
        <fullName evidence="32">Env polyprotein</fullName>
    </alternativeName>
    <component>
        <recommendedName>
            <fullName evidence="32">Surface protein gp120</fullName>
            <shortName evidence="32">SU</shortName>
        </recommendedName>
        <alternativeName>
            <fullName evidence="32">Glycoprotein 120</fullName>
            <shortName evidence="32">gp120</shortName>
        </alternativeName>
    </component>
    <component>
        <recommendedName>
            <fullName evidence="32">Transmembrane protein gp41</fullName>
            <shortName evidence="32">TM</shortName>
        </recommendedName>
        <alternativeName>
            <fullName evidence="32">Glycoprotein 41</fullName>
            <shortName evidence="32">gp41</shortName>
        </alternativeName>
    </component>
</protein>
<dbReference type="GO" id="GO:1903911">
    <property type="term" value="P:positive regulation of receptor clustering"/>
    <property type="evidence" value="ECO:0007669"/>
    <property type="project" value="UniProtKB-UniRule"/>
</dbReference>
<dbReference type="Gene3D" id="2.170.40.20">
    <property type="entry name" value="Human immunodeficiency virus 1, Gp160, envelope glycoprotein"/>
    <property type="match status" value="2"/>
</dbReference>
<dbReference type="FunFam" id="2.170.40.20:FF:000002">
    <property type="entry name" value="Envelope glycoprotein gp160"/>
    <property type="match status" value="1"/>
</dbReference>
<feature type="transmembrane region" description="Helical" evidence="33">
    <location>
        <begin position="13"/>
        <end position="41"/>
    </location>
</feature>
<dbReference type="GO" id="GO:0005198">
    <property type="term" value="F:structural molecule activity"/>
    <property type="evidence" value="ECO:0007669"/>
    <property type="project" value="UniProtKB-UniRule"/>
</dbReference>
<keyword evidence="18 32" id="KW-0946">Virion</keyword>
<evidence type="ECO:0000313" key="36">
    <source>
        <dbReference type="EMBL" id="ADE61758.1"/>
    </source>
</evidence>
<feature type="site" description="Cleavage; by host furin" evidence="32">
    <location>
        <begin position="504"/>
        <end position="505"/>
    </location>
</feature>
<evidence type="ECO:0000256" key="1">
    <source>
        <dbReference type="ARBA" id="ARBA00004402"/>
    </source>
</evidence>
<feature type="short sequence motif" description="Di-leucine internalization motif" evidence="32">
    <location>
        <begin position="855"/>
        <end position="856"/>
    </location>
</feature>
<feature type="chain" id="PRO_5023566660" description="Transmembrane protein gp41" evidence="32">
    <location>
        <begin position="505"/>
        <end position="856"/>
    </location>
</feature>
<dbReference type="InterPro" id="IPR000777">
    <property type="entry name" value="HIV1_Gp120"/>
</dbReference>
<feature type="chain" id="PRO_5023566659" description="Envelope glycoprotein gp160" evidence="32">
    <location>
        <begin position="32"/>
        <end position="856"/>
    </location>
</feature>
<dbReference type="Pfam" id="PF00517">
    <property type="entry name" value="GP41"/>
    <property type="match status" value="1"/>
</dbReference>
<comment type="caution">
    <text evidence="32 33">Lacks conserved residue(s) required for the propagation of feature annotation.</text>
</comment>
<comment type="miscellaneous">
    <text evidence="32">HIV-1 lineages are divided in three main groups, M (for Major), O (for Outlier), and N (for New, or Non-M, Non-O). The vast majority of strains found worldwide belong to the group M. Group O seems to be endemic to and largely confined to Cameroon and neighboring countries in West Central Africa, where these viruses represent a small minority of HIV-1 strains. The group N is represented by a limited number of isolates from Cameroonian persons. The group M is further subdivided in 9 clades or subtypes (A to D, F to H, J and K).</text>
</comment>
<keyword evidence="10 32" id="KW-1165">Clathrin-mediated endocytosis of virus by host</keyword>
<dbReference type="GO" id="GO:0019031">
    <property type="term" value="C:viral envelope"/>
    <property type="evidence" value="ECO:0007669"/>
    <property type="project" value="UniProtKB-KW"/>
</dbReference>
<keyword evidence="12 32" id="KW-1162">Viral penetration into host cytoplasm</keyword>
<evidence type="ECO:0000256" key="14">
    <source>
        <dbReference type="ARBA" id="ARBA00022692"/>
    </source>
</evidence>
<dbReference type="Gene3D" id="1.10.287.210">
    <property type="match status" value="1"/>
</dbReference>
<evidence type="ECO:0000256" key="12">
    <source>
        <dbReference type="ARBA" id="ARBA00022595"/>
    </source>
</evidence>
<comment type="domain">
    <text evidence="32 33">The 17 amino acids long immunosuppressive region is present in many retroviral envelope proteins. Synthetic peptides derived from this relatively conserved sequence inhibit immune function in vitro and in vivo.</text>
</comment>
<keyword evidence="19 32" id="KW-1043">Host membrane</keyword>
<evidence type="ECO:0000256" key="17">
    <source>
        <dbReference type="ARBA" id="ARBA00022804"/>
    </source>
</evidence>
<dbReference type="GO" id="GO:0020002">
    <property type="term" value="C:host cell plasma membrane"/>
    <property type="evidence" value="ECO:0007669"/>
    <property type="project" value="UniProtKB-SubCell"/>
</dbReference>
<keyword evidence="17 32" id="KW-1161">Viral attachment to host cell</keyword>
<keyword evidence="27 32" id="KW-1015">Disulfide bond</keyword>
<gene>
    <name evidence="32 36" type="primary">env</name>
</gene>
<keyword evidence="14 32" id="KW-0812">Transmembrane</keyword>
<organism evidence="36">
    <name type="scientific">Human immunodeficiency virus type 1</name>
    <name type="common">HIV-1</name>
    <dbReference type="NCBI Taxonomy" id="11676"/>
    <lineage>
        <taxon>Viruses</taxon>
        <taxon>Riboviria</taxon>
        <taxon>Pararnavirae</taxon>
        <taxon>Artverviricota</taxon>
        <taxon>Revtraviricetes</taxon>
        <taxon>Ortervirales</taxon>
        <taxon>Retroviridae</taxon>
        <taxon>Orthoretrovirinae</taxon>
        <taxon>Lentivirus</taxon>
        <taxon>Lentivirus humimdef1</taxon>
    </lineage>
</organism>